<sequence length="145" mass="16187">MKLLTKIQIWGDHHHPQWLDLFRIALGVILIWKGILFALNLDAFTALMMQHRLGTAVVLSLAAHLIIGLHVIGGFFITIGSHTRLFCLLNLPILIVAVLFVNLSQNIFSPYAEFWLSCSVLAALVCFLIEGDGVWSVEHQNEMAA</sequence>
<organism evidence="6 7">
    <name type="scientific">Mucilaginibacter galii</name>
    <dbReference type="NCBI Taxonomy" id="2005073"/>
    <lineage>
        <taxon>Bacteria</taxon>
        <taxon>Pseudomonadati</taxon>
        <taxon>Bacteroidota</taxon>
        <taxon>Sphingobacteriia</taxon>
        <taxon>Sphingobacteriales</taxon>
        <taxon>Sphingobacteriaceae</taxon>
        <taxon>Mucilaginibacter</taxon>
    </lineage>
</organism>
<name>A0A917J9Q6_9SPHI</name>
<comment type="subcellular location">
    <subcellularLocation>
        <location evidence="1">Membrane</location>
        <topology evidence="1">Multi-pass membrane protein</topology>
    </subcellularLocation>
</comment>
<dbReference type="EMBL" id="BMDO01000002">
    <property type="protein sequence ID" value="GGI50006.1"/>
    <property type="molecule type" value="Genomic_DNA"/>
</dbReference>
<dbReference type="AlphaFoldDB" id="A0A917J9Q6"/>
<keyword evidence="7" id="KW-1185">Reference proteome</keyword>
<protein>
    <recommendedName>
        <fullName evidence="8">DoxX family protein</fullName>
    </recommendedName>
</protein>
<evidence type="ECO:0008006" key="8">
    <source>
        <dbReference type="Google" id="ProtNLM"/>
    </source>
</evidence>
<evidence type="ECO:0000313" key="6">
    <source>
        <dbReference type="EMBL" id="GGI50006.1"/>
    </source>
</evidence>
<reference evidence="6" key="2">
    <citation type="submission" date="2020-09" db="EMBL/GenBank/DDBJ databases">
        <authorList>
            <person name="Sun Q."/>
            <person name="Sedlacek I."/>
        </authorList>
    </citation>
    <scope>NUCLEOTIDE SEQUENCE</scope>
    <source>
        <strain evidence="6">CCM 8711</strain>
    </source>
</reference>
<evidence type="ECO:0000256" key="4">
    <source>
        <dbReference type="ARBA" id="ARBA00023136"/>
    </source>
</evidence>
<gene>
    <name evidence="6" type="ORF">GCM10011425_12180</name>
</gene>
<comment type="caution">
    <text evidence="6">The sequence shown here is derived from an EMBL/GenBank/DDBJ whole genome shotgun (WGS) entry which is preliminary data.</text>
</comment>
<evidence type="ECO:0000313" key="7">
    <source>
        <dbReference type="Proteomes" id="UP000662074"/>
    </source>
</evidence>
<feature type="transmembrane region" description="Helical" evidence="5">
    <location>
        <begin position="114"/>
        <end position="135"/>
    </location>
</feature>
<dbReference type="InterPro" id="IPR032808">
    <property type="entry name" value="DoxX"/>
</dbReference>
<keyword evidence="4 5" id="KW-0472">Membrane</keyword>
<accession>A0A917J9Q6</accession>
<keyword evidence="2 5" id="KW-0812">Transmembrane</keyword>
<dbReference type="RefSeq" id="WP_188414786.1">
    <property type="nucleotide sequence ID" value="NZ_BMDO01000002.1"/>
</dbReference>
<evidence type="ECO:0000256" key="3">
    <source>
        <dbReference type="ARBA" id="ARBA00022989"/>
    </source>
</evidence>
<feature type="transmembrane region" description="Helical" evidence="5">
    <location>
        <begin position="21"/>
        <end position="41"/>
    </location>
</feature>
<dbReference type="Pfam" id="PF07681">
    <property type="entry name" value="DoxX"/>
    <property type="match status" value="1"/>
</dbReference>
<evidence type="ECO:0000256" key="1">
    <source>
        <dbReference type="ARBA" id="ARBA00004141"/>
    </source>
</evidence>
<dbReference type="GO" id="GO:0016020">
    <property type="term" value="C:membrane"/>
    <property type="evidence" value="ECO:0007669"/>
    <property type="project" value="UniProtKB-SubCell"/>
</dbReference>
<feature type="transmembrane region" description="Helical" evidence="5">
    <location>
        <begin position="53"/>
        <end position="78"/>
    </location>
</feature>
<dbReference type="Proteomes" id="UP000662074">
    <property type="component" value="Unassembled WGS sequence"/>
</dbReference>
<reference evidence="6" key="1">
    <citation type="journal article" date="2014" name="Int. J. Syst. Evol. Microbiol.">
        <title>Complete genome sequence of Corynebacterium casei LMG S-19264T (=DSM 44701T), isolated from a smear-ripened cheese.</title>
        <authorList>
            <consortium name="US DOE Joint Genome Institute (JGI-PGF)"/>
            <person name="Walter F."/>
            <person name="Albersmeier A."/>
            <person name="Kalinowski J."/>
            <person name="Ruckert C."/>
        </authorList>
    </citation>
    <scope>NUCLEOTIDE SEQUENCE</scope>
    <source>
        <strain evidence="6">CCM 8711</strain>
    </source>
</reference>
<evidence type="ECO:0000256" key="2">
    <source>
        <dbReference type="ARBA" id="ARBA00022692"/>
    </source>
</evidence>
<feature type="transmembrane region" description="Helical" evidence="5">
    <location>
        <begin position="85"/>
        <end position="108"/>
    </location>
</feature>
<keyword evidence="3 5" id="KW-1133">Transmembrane helix</keyword>
<proteinExistence type="predicted"/>
<evidence type="ECO:0000256" key="5">
    <source>
        <dbReference type="SAM" id="Phobius"/>
    </source>
</evidence>